<organism evidence="1 2">
    <name type="scientific">Selenomonas ruminantium</name>
    <dbReference type="NCBI Taxonomy" id="971"/>
    <lineage>
        <taxon>Bacteria</taxon>
        <taxon>Bacillati</taxon>
        <taxon>Bacillota</taxon>
        <taxon>Negativicutes</taxon>
        <taxon>Selenomonadales</taxon>
        <taxon>Selenomonadaceae</taxon>
        <taxon>Selenomonas</taxon>
    </lineage>
</organism>
<dbReference type="AlphaFoldDB" id="A0A1I0XWR6"/>
<reference evidence="1 2" key="1">
    <citation type="submission" date="2016-10" db="EMBL/GenBank/DDBJ databases">
        <authorList>
            <person name="de Groot N.N."/>
        </authorList>
    </citation>
    <scope>NUCLEOTIDE SEQUENCE [LARGE SCALE GENOMIC DNA]</scope>
    <source>
        <strain evidence="1 2">L14</strain>
    </source>
</reference>
<evidence type="ECO:0000313" key="2">
    <source>
        <dbReference type="Proteomes" id="UP000183843"/>
    </source>
</evidence>
<accession>A0A1I0XWR6</accession>
<name>A0A1I0XWR6_SELRU</name>
<proteinExistence type="predicted"/>
<gene>
    <name evidence="1" type="ORF">SAMN05216587_107129</name>
</gene>
<dbReference type="EMBL" id="FOJX01000007">
    <property type="protein sequence ID" value="SFB04393.1"/>
    <property type="molecule type" value="Genomic_DNA"/>
</dbReference>
<dbReference type="RefSeq" id="WP_074815944.1">
    <property type="nucleotide sequence ID" value="NZ_FOJX01000007.1"/>
</dbReference>
<sequence length="74" mass="8448">MILEEKHKDLMRKVFGTDNLQAIYDEDNNAPDDYAVNKLIPYIDGTKGVPGDSDLAEDIIDALYELDEHESDYE</sequence>
<evidence type="ECO:0000313" key="1">
    <source>
        <dbReference type="EMBL" id="SFB04393.1"/>
    </source>
</evidence>
<protein>
    <submittedName>
        <fullName evidence="1">Uncharacterized protein</fullName>
    </submittedName>
</protein>
<dbReference type="Proteomes" id="UP000183843">
    <property type="component" value="Unassembled WGS sequence"/>
</dbReference>